<proteinExistence type="predicted"/>
<gene>
    <name evidence="3" type="ORF">Klosneuvirus_1_176</name>
</gene>
<keyword evidence="2" id="KW-0812">Transmembrane</keyword>
<organism evidence="3">
    <name type="scientific">Klosneuvirus KNV1</name>
    <dbReference type="NCBI Taxonomy" id="1977640"/>
    <lineage>
        <taxon>Viruses</taxon>
        <taxon>Varidnaviria</taxon>
        <taxon>Bamfordvirae</taxon>
        <taxon>Nucleocytoviricota</taxon>
        <taxon>Megaviricetes</taxon>
        <taxon>Imitervirales</taxon>
        <taxon>Mimiviridae</taxon>
        <taxon>Klosneuvirinae</taxon>
        <taxon>Klosneuvirus</taxon>
    </lineage>
</organism>
<evidence type="ECO:0000313" key="3">
    <source>
        <dbReference type="EMBL" id="ARF11319.1"/>
    </source>
</evidence>
<reference evidence="3" key="1">
    <citation type="journal article" date="2017" name="Science">
        <title>Giant viruses with an expanded complement of translation system components.</title>
        <authorList>
            <person name="Schulz F."/>
            <person name="Yutin N."/>
            <person name="Ivanova N.N."/>
            <person name="Ortega D.R."/>
            <person name="Lee T.K."/>
            <person name="Vierheilig J."/>
            <person name="Daims H."/>
            <person name="Horn M."/>
            <person name="Wagner M."/>
            <person name="Jensen G.J."/>
            <person name="Kyrpides N.C."/>
            <person name="Koonin E.V."/>
            <person name="Woyke T."/>
        </authorList>
    </citation>
    <scope>NUCLEOTIDE SEQUENCE</scope>
    <source>
        <strain evidence="3">KNV1</strain>
    </source>
</reference>
<accession>A0A1V0SHW4</accession>
<keyword evidence="2" id="KW-0472">Membrane</keyword>
<dbReference type="EMBL" id="KY684108">
    <property type="protein sequence ID" value="ARF11319.1"/>
    <property type="molecule type" value="Genomic_DNA"/>
</dbReference>
<feature type="transmembrane region" description="Helical" evidence="2">
    <location>
        <begin position="6"/>
        <end position="24"/>
    </location>
</feature>
<evidence type="ECO:0000256" key="1">
    <source>
        <dbReference type="SAM" id="MobiDB-lite"/>
    </source>
</evidence>
<feature type="region of interest" description="Disordered" evidence="1">
    <location>
        <begin position="207"/>
        <end position="231"/>
    </location>
</feature>
<keyword evidence="2" id="KW-1133">Transmembrane helix</keyword>
<feature type="transmembrane region" description="Helical" evidence="2">
    <location>
        <begin position="36"/>
        <end position="54"/>
    </location>
</feature>
<sequence length="335" mass="38745">MINLQLLYQVLRYILQAIIIYLLLRYVPYIQLETGKAIIVTIILTILLIAIEYLCYWCTKPAVENFQSASCDSCKIEPFEQKPQETNNASNAPKCRIVCDGDNIKEGFEETKPEMKPEIKPVMEEKKEEIPKRPDVVKQDMVRESQQESVQNFGGMYYDENPYYNRFNNQDGKYSTDIRQDLDTRASRAREQREIVDVNRSRMAFDEQAHSTKGYDTAYQEPGAKSEKRKGLDVHKRIEGDLDNELPYGNFNMLPVAEGYKSHDYEYGYSFLPPEKWAPLWARPPVCTISKRENVCPMFTQGAPADVKEFYSSSRITGPDQISTDYINDKLNSGR</sequence>
<protein>
    <submittedName>
        <fullName evidence="3">Uncharacterized protein</fullName>
    </submittedName>
</protein>
<evidence type="ECO:0000256" key="2">
    <source>
        <dbReference type="SAM" id="Phobius"/>
    </source>
</evidence>
<name>A0A1V0SHW4_9VIRU</name>